<gene>
    <name evidence="1" type="ORF">KIW84_075367</name>
</gene>
<organism evidence="1 2">
    <name type="scientific">Pisum sativum</name>
    <name type="common">Garden pea</name>
    <name type="synonym">Lathyrus oleraceus</name>
    <dbReference type="NCBI Taxonomy" id="3888"/>
    <lineage>
        <taxon>Eukaryota</taxon>
        <taxon>Viridiplantae</taxon>
        <taxon>Streptophyta</taxon>
        <taxon>Embryophyta</taxon>
        <taxon>Tracheophyta</taxon>
        <taxon>Spermatophyta</taxon>
        <taxon>Magnoliopsida</taxon>
        <taxon>eudicotyledons</taxon>
        <taxon>Gunneridae</taxon>
        <taxon>Pentapetalae</taxon>
        <taxon>rosids</taxon>
        <taxon>fabids</taxon>
        <taxon>Fabales</taxon>
        <taxon>Fabaceae</taxon>
        <taxon>Papilionoideae</taxon>
        <taxon>50 kb inversion clade</taxon>
        <taxon>NPAAA clade</taxon>
        <taxon>Hologalegina</taxon>
        <taxon>IRL clade</taxon>
        <taxon>Fabeae</taxon>
        <taxon>Lathyrus</taxon>
    </lineage>
</organism>
<evidence type="ECO:0000313" key="2">
    <source>
        <dbReference type="Proteomes" id="UP001058974"/>
    </source>
</evidence>
<dbReference type="AlphaFoldDB" id="A0A9D4VTR5"/>
<name>A0A9D4VTR5_PEA</name>
<dbReference type="GO" id="GO:0043130">
    <property type="term" value="F:ubiquitin binding"/>
    <property type="evidence" value="ECO:0007669"/>
    <property type="project" value="TreeGrafter"/>
</dbReference>
<accession>A0A9D4VTR5</accession>
<keyword evidence="2" id="KW-1185">Reference proteome</keyword>
<evidence type="ECO:0000313" key="1">
    <source>
        <dbReference type="EMBL" id="KAI5390015.1"/>
    </source>
</evidence>
<protein>
    <submittedName>
        <fullName evidence="1">Uncharacterized protein</fullName>
    </submittedName>
</protein>
<reference evidence="1 2" key="1">
    <citation type="journal article" date="2022" name="Nat. Genet.">
        <title>Improved pea reference genome and pan-genome highlight genomic features and evolutionary characteristics.</title>
        <authorList>
            <person name="Yang T."/>
            <person name="Liu R."/>
            <person name="Luo Y."/>
            <person name="Hu S."/>
            <person name="Wang D."/>
            <person name="Wang C."/>
            <person name="Pandey M.K."/>
            <person name="Ge S."/>
            <person name="Xu Q."/>
            <person name="Li N."/>
            <person name="Li G."/>
            <person name="Huang Y."/>
            <person name="Saxena R.K."/>
            <person name="Ji Y."/>
            <person name="Li M."/>
            <person name="Yan X."/>
            <person name="He Y."/>
            <person name="Liu Y."/>
            <person name="Wang X."/>
            <person name="Xiang C."/>
            <person name="Varshney R.K."/>
            <person name="Ding H."/>
            <person name="Gao S."/>
            <person name="Zong X."/>
        </authorList>
    </citation>
    <scope>NUCLEOTIDE SEQUENCE [LARGE SCALE GENOMIC DNA]</scope>
    <source>
        <strain evidence="1 2">cv. Zhongwan 6</strain>
    </source>
</reference>
<dbReference type="PANTHER" id="PTHR21494:SF2">
    <property type="entry name" value="NUCLEIC ACID BINDING PROTEIN"/>
    <property type="match status" value="1"/>
</dbReference>
<dbReference type="EMBL" id="JAMSHJ010000007">
    <property type="protein sequence ID" value="KAI5390015.1"/>
    <property type="molecule type" value="Genomic_DNA"/>
</dbReference>
<dbReference type="PANTHER" id="PTHR21494">
    <property type="entry name" value="ACTIVATING SIGNAL COINTEGRATOR 1 COMPLEX SUBUNIT 2 ASC-1 COMPLEX SUBUNIT P100"/>
    <property type="match status" value="1"/>
</dbReference>
<dbReference type="Gramene" id="Psat07G0536700-T1">
    <property type="protein sequence ID" value="KAI5390015.1"/>
    <property type="gene ID" value="KIW84_075367"/>
</dbReference>
<proteinExistence type="predicted"/>
<dbReference type="Proteomes" id="UP001058974">
    <property type="component" value="Chromosome 7"/>
</dbReference>
<comment type="caution">
    <text evidence="1">The sequence shown here is derived from an EMBL/GenBank/DDBJ whole genome shotgun (WGS) entry which is preliminary data.</text>
</comment>
<sequence length="169" mass="18850">MRGKPTPLPVQEPVNMECSEQPLQYQWQGNPCKNGVSYCIINACRADSNICRYSNAIPEPAEWPTKLDLTKRTDFRHVQSIFAATPSHLQEVTTEDTAAEAACENVTSLIVHDHGGDFSQVDLKEKDNETSEIPAIVGKDSADVLFDVPFVGVLEEEKPTPERRRVCIH</sequence>
<dbReference type="InterPro" id="IPR052586">
    <property type="entry name" value="ASCC2"/>
</dbReference>